<dbReference type="PROSITE" id="PS00018">
    <property type="entry name" value="EF_HAND_1"/>
    <property type="match status" value="1"/>
</dbReference>
<keyword evidence="1" id="KW-0106">Calcium</keyword>
<organism evidence="3 4">
    <name type="scientific">Kingdonia uniflora</name>
    <dbReference type="NCBI Taxonomy" id="39325"/>
    <lineage>
        <taxon>Eukaryota</taxon>
        <taxon>Viridiplantae</taxon>
        <taxon>Streptophyta</taxon>
        <taxon>Embryophyta</taxon>
        <taxon>Tracheophyta</taxon>
        <taxon>Spermatophyta</taxon>
        <taxon>Magnoliopsida</taxon>
        <taxon>Ranunculales</taxon>
        <taxon>Circaeasteraceae</taxon>
        <taxon>Kingdonia</taxon>
    </lineage>
</organism>
<evidence type="ECO:0000256" key="1">
    <source>
        <dbReference type="ARBA" id="ARBA00022837"/>
    </source>
</evidence>
<dbReference type="AlphaFoldDB" id="A0A7J7MV10"/>
<comment type="caution">
    <text evidence="3">The sequence shown here is derived from an EMBL/GenBank/DDBJ whole genome shotgun (WGS) entry which is preliminary data.</text>
</comment>
<proteinExistence type="predicted"/>
<dbReference type="PROSITE" id="PS50222">
    <property type="entry name" value="EF_HAND_2"/>
    <property type="match status" value="1"/>
</dbReference>
<dbReference type="Gene3D" id="1.10.238.10">
    <property type="entry name" value="EF-hand"/>
    <property type="match status" value="2"/>
</dbReference>
<evidence type="ECO:0000313" key="4">
    <source>
        <dbReference type="Proteomes" id="UP000541444"/>
    </source>
</evidence>
<reference evidence="3 4" key="1">
    <citation type="journal article" date="2020" name="IScience">
        <title>Genome Sequencing of the Endangered Kingdonia uniflora (Circaeasteraceae, Ranunculales) Reveals Potential Mechanisms of Evolutionary Specialization.</title>
        <authorList>
            <person name="Sun Y."/>
            <person name="Deng T."/>
            <person name="Zhang A."/>
            <person name="Moore M.J."/>
            <person name="Landis J.B."/>
            <person name="Lin N."/>
            <person name="Zhang H."/>
            <person name="Zhang X."/>
            <person name="Huang J."/>
            <person name="Zhang X."/>
            <person name="Sun H."/>
            <person name="Wang H."/>
        </authorList>
    </citation>
    <scope>NUCLEOTIDE SEQUENCE [LARGE SCALE GENOMIC DNA]</scope>
    <source>
        <strain evidence="3">TB1705</strain>
        <tissue evidence="3">Leaf</tissue>
    </source>
</reference>
<evidence type="ECO:0000313" key="3">
    <source>
        <dbReference type="EMBL" id="KAF6158769.1"/>
    </source>
</evidence>
<sequence length="88" mass="10101">MLMEAADVDGNRTLDFRECVAVAIHLRKIGNDEYLHKAFTFFDKNKNGYIEIEELKDALADEVDTNNEEVITAIIHDVDTDKVSHSYR</sequence>
<dbReference type="SUPFAM" id="SSF47473">
    <property type="entry name" value="EF-hand"/>
    <property type="match status" value="1"/>
</dbReference>
<gene>
    <name evidence="3" type="ORF">GIB67_040283</name>
</gene>
<feature type="domain" description="EF-hand" evidence="2">
    <location>
        <begin position="30"/>
        <end position="65"/>
    </location>
</feature>
<protein>
    <recommendedName>
        <fullName evidence="2">EF-hand domain-containing protein</fullName>
    </recommendedName>
</protein>
<evidence type="ECO:0000259" key="2">
    <source>
        <dbReference type="PROSITE" id="PS50222"/>
    </source>
</evidence>
<dbReference type="Proteomes" id="UP000541444">
    <property type="component" value="Unassembled WGS sequence"/>
</dbReference>
<dbReference type="InterPro" id="IPR002048">
    <property type="entry name" value="EF_hand_dom"/>
</dbReference>
<name>A0A7J7MV10_9MAGN</name>
<accession>A0A7J7MV10</accession>
<dbReference type="Pfam" id="PF13499">
    <property type="entry name" value="EF-hand_7"/>
    <property type="match status" value="1"/>
</dbReference>
<dbReference type="SMART" id="SM00054">
    <property type="entry name" value="EFh"/>
    <property type="match status" value="2"/>
</dbReference>
<dbReference type="CDD" id="cd00051">
    <property type="entry name" value="EFh"/>
    <property type="match status" value="1"/>
</dbReference>
<dbReference type="OrthoDB" id="26525at2759"/>
<dbReference type="EMBL" id="JACGCM010001219">
    <property type="protein sequence ID" value="KAF6158769.1"/>
    <property type="molecule type" value="Genomic_DNA"/>
</dbReference>
<dbReference type="GO" id="GO:0005509">
    <property type="term" value="F:calcium ion binding"/>
    <property type="evidence" value="ECO:0007669"/>
    <property type="project" value="InterPro"/>
</dbReference>
<dbReference type="InterPro" id="IPR011992">
    <property type="entry name" value="EF-hand-dom_pair"/>
</dbReference>
<dbReference type="InterPro" id="IPR018247">
    <property type="entry name" value="EF_Hand_1_Ca_BS"/>
</dbReference>
<keyword evidence="4" id="KW-1185">Reference proteome</keyword>